<dbReference type="RefSeq" id="WP_311680812.1">
    <property type="nucleotide sequence ID" value="NZ_JAVRHM010000002.1"/>
</dbReference>
<evidence type="ECO:0000256" key="3">
    <source>
        <dbReference type="ARBA" id="ARBA00023172"/>
    </source>
</evidence>
<dbReference type="InterPro" id="IPR050090">
    <property type="entry name" value="Tyrosine_recombinase_XerCD"/>
</dbReference>
<comment type="similarity">
    <text evidence="1">Belongs to the 'phage' integrase family.</text>
</comment>
<dbReference type="PANTHER" id="PTHR30349:SF64">
    <property type="entry name" value="PROPHAGE INTEGRASE INTD-RELATED"/>
    <property type="match status" value="1"/>
</dbReference>
<dbReference type="InterPro" id="IPR035386">
    <property type="entry name" value="Arm-DNA-bind_5"/>
</dbReference>
<dbReference type="EMBL" id="JAVRHM010000002">
    <property type="protein sequence ID" value="MDT0688724.1"/>
    <property type="molecule type" value="Genomic_DNA"/>
</dbReference>
<evidence type="ECO:0000313" key="6">
    <source>
        <dbReference type="EMBL" id="MDT0688724.1"/>
    </source>
</evidence>
<dbReference type="PROSITE" id="PS51898">
    <property type="entry name" value="TYR_RECOMBINASE"/>
    <property type="match status" value="1"/>
</dbReference>
<dbReference type="CDD" id="cd01185">
    <property type="entry name" value="INTN1_C_like"/>
    <property type="match status" value="1"/>
</dbReference>
<dbReference type="PANTHER" id="PTHR30349">
    <property type="entry name" value="PHAGE INTEGRASE-RELATED"/>
    <property type="match status" value="1"/>
</dbReference>
<dbReference type="Gene3D" id="1.10.443.10">
    <property type="entry name" value="Intergrase catalytic core"/>
    <property type="match status" value="1"/>
</dbReference>
<evidence type="ECO:0000313" key="7">
    <source>
        <dbReference type="Proteomes" id="UP001261624"/>
    </source>
</evidence>
<evidence type="ECO:0000256" key="4">
    <source>
        <dbReference type="SAM" id="MobiDB-lite"/>
    </source>
</evidence>
<organism evidence="6 7">
    <name type="scientific">Autumnicola patrickiae</name>
    <dbReference type="NCBI Taxonomy" id="3075591"/>
    <lineage>
        <taxon>Bacteria</taxon>
        <taxon>Pseudomonadati</taxon>
        <taxon>Bacteroidota</taxon>
        <taxon>Flavobacteriia</taxon>
        <taxon>Flavobacteriales</taxon>
        <taxon>Flavobacteriaceae</taxon>
        <taxon>Autumnicola</taxon>
    </lineage>
</organism>
<evidence type="ECO:0000259" key="5">
    <source>
        <dbReference type="PROSITE" id="PS51898"/>
    </source>
</evidence>
<proteinExistence type="inferred from homology"/>
<gene>
    <name evidence="6" type="ORF">RM549_02955</name>
</gene>
<keyword evidence="7" id="KW-1185">Reference proteome</keyword>
<accession>A0ABU3DZ33</accession>
<keyword evidence="3" id="KW-0233">DNA recombination</keyword>
<dbReference type="Pfam" id="PF17293">
    <property type="entry name" value="Arm-DNA-bind_5"/>
    <property type="match status" value="1"/>
</dbReference>
<keyword evidence="2" id="KW-0238">DNA-binding</keyword>
<comment type="caution">
    <text evidence="6">The sequence shown here is derived from an EMBL/GenBank/DDBJ whole genome shotgun (WGS) entry which is preliminary data.</text>
</comment>
<dbReference type="InterPro" id="IPR011010">
    <property type="entry name" value="DNA_brk_join_enz"/>
</dbReference>
<dbReference type="Pfam" id="PF00589">
    <property type="entry name" value="Phage_integrase"/>
    <property type="match status" value="1"/>
</dbReference>
<dbReference type="SUPFAM" id="SSF56349">
    <property type="entry name" value="DNA breaking-rejoining enzymes"/>
    <property type="match status" value="1"/>
</dbReference>
<evidence type="ECO:0000256" key="1">
    <source>
        <dbReference type="ARBA" id="ARBA00008857"/>
    </source>
</evidence>
<protein>
    <submittedName>
        <fullName evidence="6">Site-specific integrase</fullName>
    </submittedName>
</protein>
<dbReference type="Pfam" id="PF13102">
    <property type="entry name" value="Phage_int_SAM_5"/>
    <property type="match status" value="1"/>
</dbReference>
<sequence>MDTYHHVSFYTRKSRSNKSTESDIYLRVTVDSKRSDMSIGRKVDPRKWNSTSEKMMGRSQEAQEVNNYMDVLKNKLKRIQQNFLDRDQRITPTTLIRELKGENKDNSKMALKVFKEHNEQMDRLSGKSISKSTAKRYWTCYNHVEQFINEVYRSDDYRMKDIDHQFITRFEYFLKTERECNHNSALKYVNNFKKIIRIALANQWMDRDPFYNYKVQFESVEREFLNEDEVKALVEKELHFDRLRVVRDLFVFSCYTGLAYGDVEKLTENDITKGLDGGKWIRTKRKKTKSLSSIPLLPIAEEIIERYKDYPRVKNKHCILPVPSNQRYNAYLKEIAMMCGIKKSLTTHLARHTFATTITLTNGVPIESVSKMLGHKDLRTTQHYAKIVDRKISDDMKALRAKLEEKENKDSDKPSSKKKK</sequence>
<dbReference type="Proteomes" id="UP001261624">
    <property type="component" value="Unassembled WGS sequence"/>
</dbReference>
<dbReference type="Gene3D" id="1.10.150.130">
    <property type="match status" value="1"/>
</dbReference>
<dbReference type="InterPro" id="IPR013762">
    <property type="entry name" value="Integrase-like_cat_sf"/>
</dbReference>
<reference evidence="6 7" key="1">
    <citation type="submission" date="2023-09" db="EMBL/GenBank/DDBJ databases">
        <authorList>
            <person name="Rey-Velasco X."/>
        </authorList>
    </citation>
    <scope>NUCLEOTIDE SEQUENCE [LARGE SCALE GENOMIC DNA]</scope>
    <source>
        <strain evidence="6 7">F188</strain>
    </source>
</reference>
<feature type="region of interest" description="Disordered" evidence="4">
    <location>
        <begin position="37"/>
        <end position="59"/>
    </location>
</feature>
<evidence type="ECO:0000256" key="2">
    <source>
        <dbReference type="ARBA" id="ARBA00023125"/>
    </source>
</evidence>
<feature type="domain" description="Tyr recombinase" evidence="5">
    <location>
        <begin position="220"/>
        <end position="401"/>
    </location>
</feature>
<feature type="compositionally biased region" description="Basic and acidic residues" evidence="4">
    <location>
        <begin position="37"/>
        <end position="47"/>
    </location>
</feature>
<name>A0ABU3DZ33_9FLAO</name>
<dbReference type="InterPro" id="IPR010998">
    <property type="entry name" value="Integrase_recombinase_N"/>
</dbReference>
<dbReference type="InterPro" id="IPR025269">
    <property type="entry name" value="SAM-like_dom"/>
</dbReference>
<dbReference type="InterPro" id="IPR002104">
    <property type="entry name" value="Integrase_catalytic"/>
</dbReference>